<sequence length="876" mass="98747">MSQGILSPPAGLLSDEEVVVSPMFESTAADLGSVVRKDLISDCSVISTSLEDKQQVPSEDSTEKVKVYLRVRPLLPSELERQEDQDCVRIENVETLVLQAPKDSFAQKSNERGIGQAAHRFTFSQIFGPEVGQASFFNLTVKEMVKDVLKGQNWLIYTYGVTNSGKTHTIQGTIKDGGILPRSLALIFNSLQGQLHPTPDLKPVLFNEVIWLDSKQIRQEEMKKLALLNGGLQEEELSTSLKRSVYIEGRMGTSTSFDSGIAGLSSSHMTSSSQLDETSHRWAQPDTAPVSVPANIRFSVWISFFEIYNELLYDLLEPPSQQRKRQTLRLCEDQNGNPYVKDLNWIHVQDAEEAWKLLKVGRKNQSFAMGYGILHLLITCGVLMSDPVHHSRLSLCDLAGSERCKDQKSGERLKEAGNINTSLHTLGRCIAALRQNQSKQNLVPFRDSKLTRVFQGFFTGRGRSCMIVNVNPCASTYDETLHVAKFSAIASQLVHAPPVHLGFPLLQSFIKEHSLRASPSLEMGAKTDPGLDDDIENEVDISMYGKEELLQVVEAMKALLCKERQEKLQLEMQLRDEICNEMVEQMQQREQWCSEHLDTQKELLEEMYEEKLKILKESLTSFYQEELQERDEKIEELEALLHEARQQPVAPQQSGSELSLRRSQRLAASASNQQLHEVKAKLEQCRAELNSTSEELRKYQKMLEPPPSAKPFTTDVDKKLEEGQKNIRLLRTELQKLGESLQSAERACCHSTGAGKLRQALTTCDDILIKQDQTLAELQNNMMLVKLDLRKKAACIAEQYHTVLKLQGQASTKKRLGANQENQQPNQQPPGKKPFLRNLLPRTPTCQSSTDCSPYARILRSRRSPLLKSGPFGKKY</sequence>
<dbReference type="GeneTree" id="ENSGT00940000156931"/>
<dbReference type="Pfam" id="PF00225">
    <property type="entry name" value="Kinesin"/>
    <property type="match status" value="1"/>
</dbReference>
<reference evidence="14" key="1">
    <citation type="submission" date="2019-03" db="UniProtKB">
        <authorList>
            <consortium name="Ensembl"/>
        </authorList>
    </citation>
    <scope>IDENTIFICATION</scope>
</reference>
<dbReference type="PANTHER" id="PTHR47970:SF29">
    <property type="entry name" value="KINESIN FAMILY MEMBER 20B"/>
    <property type="match status" value="1"/>
</dbReference>
<dbReference type="InterPro" id="IPR001752">
    <property type="entry name" value="Kinesin_motor_dom"/>
</dbReference>
<feature type="region of interest" description="Disordered" evidence="12">
    <location>
        <begin position="811"/>
        <end position="851"/>
    </location>
</feature>
<evidence type="ECO:0000256" key="5">
    <source>
        <dbReference type="ARBA" id="ARBA00022741"/>
    </source>
</evidence>
<proteinExistence type="inferred from homology"/>
<dbReference type="PROSITE" id="PS00411">
    <property type="entry name" value="KINESIN_MOTOR_1"/>
    <property type="match status" value="1"/>
</dbReference>
<evidence type="ECO:0000256" key="2">
    <source>
        <dbReference type="ARBA" id="ARBA00022490"/>
    </source>
</evidence>
<dbReference type="GO" id="GO:0005524">
    <property type="term" value="F:ATP binding"/>
    <property type="evidence" value="ECO:0007669"/>
    <property type="project" value="UniProtKB-UniRule"/>
</dbReference>
<dbReference type="Gene3D" id="3.40.850.10">
    <property type="entry name" value="Kinesin motor domain"/>
    <property type="match status" value="2"/>
</dbReference>
<accession>A0A452UN89</accession>
<dbReference type="InterPro" id="IPR036961">
    <property type="entry name" value="Kinesin_motor_dom_sf"/>
</dbReference>
<dbReference type="Ensembl" id="ENSUMAT00000026498.1">
    <property type="protein sequence ID" value="ENSUMAP00000022361.1"/>
    <property type="gene ID" value="ENSUMAG00000016275.1"/>
</dbReference>
<dbReference type="CDD" id="cd21787">
    <property type="entry name" value="RBD_KIF20A"/>
    <property type="match status" value="1"/>
</dbReference>
<evidence type="ECO:0000256" key="10">
    <source>
        <dbReference type="PROSITE-ProRule" id="PRU00283"/>
    </source>
</evidence>
<evidence type="ECO:0000256" key="11">
    <source>
        <dbReference type="RuleBase" id="RU000394"/>
    </source>
</evidence>
<dbReference type="GO" id="GO:0072686">
    <property type="term" value="C:mitotic spindle"/>
    <property type="evidence" value="ECO:0007669"/>
    <property type="project" value="TreeGrafter"/>
</dbReference>
<keyword evidence="2" id="KW-0963">Cytoplasm</keyword>
<dbReference type="PRINTS" id="PR00380">
    <property type="entry name" value="KINESINHEAVY"/>
</dbReference>
<gene>
    <name evidence="14" type="primary">KIF20A</name>
</gene>
<dbReference type="InterPro" id="IPR027417">
    <property type="entry name" value="P-loop_NTPase"/>
</dbReference>
<feature type="domain" description="Kinesin motor" evidence="13">
    <location>
        <begin position="64"/>
        <end position="493"/>
    </location>
</feature>
<evidence type="ECO:0000256" key="1">
    <source>
        <dbReference type="ARBA" id="ARBA00004186"/>
    </source>
</evidence>
<keyword evidence="3" id="KW-0597">Phosphoprotein</keyword>
<organism evidence="14">
    <name type="scientific">Ursus maritimus</name>
    <name type="common">Polar bear</name>
    <name type="synonym">Thalarctos maritimus</name>
    <dbReference type="NCBI Taxonomy" id="29073"/>
    <lineage>
        <taxon>Eukaryota</taxon>
        <taxon>Metazoa</taxon>
        <taxon>Chordata</taxon>
        <taxon>Craniata</taxon>
        <taxon>Vertebrata</taxon>
        <taxon>Euteleostomi</taxon>
        <taxon>Mammalia</taxon>
        <taxon>Eutheria</taxon>
        <taxon>Laurasiatheria</taxon>
        <taxon>Carnivora</taxon>
        <taxon>Caniformia</taxon>
        <taxon>Ursidae</taxon>
        <taxon>Ursus</taxon>
    </lineage>
</organism>
<protein>
    <recommendedName>
        <fullName evidence="11">Kinesin-like protein</fullName>
    </recommendedName>
</protein>
<evidence type="ECO:0000256" key="9">
    <source>
        <dbReference type="ARBA" id="ARBA00023212"/>
    </source>
</evidence>
<evidence type="ECO:0000256" key="12">
    <source>
        <dbReference type="SAM" id="MobiDB-lite"/>
    </source>
</evidence>
<evidence type="ECO:0000256" key="6">
    <source>
        <dbReference type="ARBA" id="ARBA00022840"/>
    </source>
</evidence>
<feature type="region of interest" description="Disordered" evidence="12">
    <location>
        <begin position="644"/>
        <end position="671"/>
    </location>
</feature>
<dbReference type="GO" id="GO:0051231">
    <property type="term" value="P:spindle elongation"/>
    <property type="evidence" value="ECO:0007669"/>
    <property type="project" value="TreeGrafter"/>
</dbReference>
<dbReference type="GO" id="GO:0008017">
    <property type="term" value="F:microtubule binding"/>
    <property type="evidence" value="ECO:0007669"/>
    <property type="project" value="InterPro"/>
</dbReference>
<dbReference type="OMA" id="NRHPQKA"/>
<dbReference type="SUPFAM" id="SSF52540">
    <property type="entry name" value="P-loop containing nucleoside triphosphate hydrolases"/>
    <property type="match status" value="1"/>
</dbReference>
<dbReference type="AlphaFoldDB" id="A0A452UN89"/>
<evidence type="ECO:0000256" key="4">
    <source>
        <dbReference type="ARBA" id="ARBA00022701"/>
    </source>
</evidence>
<evidence type="ECO:0000259" key="13">
    <source>
        <dbReference type="PROSITE" id="PS50067"/>
    </source>
</evidence>
<dbReference type="SMART" id="SM00129">
    <property type="entry name" value="KISc"/>
    <property type="match status" value="1"/>
</dbReference>
<name>A0A452UN89_URSMA</name>
<dbReference type="GO" id="GO:0005876">
    <property type="term" value="C:spindle microtubule"/>
    <property type="evidence" value="ECO:0007669"/>
    <property type="project" value="TreeGrafter"/>
</dbReference>
<comment type="subcellular location">
    <subcellularLocation>
        <location evidence="1">Cytoplasm</location>
        <location evidence="1">Cytoskeleton</location>
        <location evidence="1">Spindle</location>
    </subcellularLocation>
</comment>
<evidence type="ECO:0000256" key="3">
    <source>
        <dbReference type="ARBA" id="ARBA00022553"/>
    </source>
</evidence>
<keyword evidence="9" id="KW-0206">Cytoskeleton</keyword>
<dbReference type="PROSITE" id="PS50067">
    <property type="entry name" value="KINESIN_MOTOR_2"/>
    <property type="match status" value="1"/>
</dbReference>
<evidence type="ECO:0000256" key="8">
    <source>
        <dbReference type="ARBA" id="ARBA00023175"/>
    </source>
</evidence>
<feature type="binding site" evidence="10">
    <location>
        <begin position="160"/>
        <end position="167"/>
    </location>
    <ligand>
        <name>ATP</name>
        <dbReference type="ChEBI" id="CHEBI:30616"/>
    </ligand>
</feature>
<dbReference type="InterPro" id="IPR047149">
    <property type="entry name" value="KIF11-like"/>
</dbReference>
<keyword evidence="4 11" id="KW-0493">Microtubule</keyword>
<evidence type="ECO:0000313" key="14">
    <source>
        <dbReference type="Ensembl" id="ENSUMAP00000022361"/>
    </source>
</evidence>
<dbReference type="PANTHER" id="PTHR47970">
    <property type="entry name" value="KINESIN-LIKE PROTEIN KIF11"/>
    <property type="match status" value="1"/>
</dbReference>
<keyword evidence="7" id="KW-0175">Coiled coil</keyword>
<comment type="similarity">
    <text evidence="10 11">Belongs to the TRAFAC class myosin-kinesin ATPase superfamily. Kinesin family.</text>
</comment>
<evidence type="ECO:0000256" key="7">
    <source>
        <dbReference type="ARBA" id="ARBA00023054"/>
    </source>
</evidence>
<keyword evidence="8 10" id="KW-0505">Motor protein</keyword>
<dbReference type="GO" id="GO:0090307">
    <property type="term" value="P:mitotic spindle assembly"/>
    <property type="evidence" value="ECO:0007669"/>
    <property type="project" value="TreeGrafter"/>
</dbReference>
<keyword evidence="6 10" id="KW-0067">ATP-binding</keyword>
<keyword evidence="5 10" id="KW-0547">Nucleotide-binding</keyword>
<dbReference type="GO" id="GO:0007018">
    <property type="term" value="P:microtubule-based movement"/>
    <property type="evidence" value="ECO:0007669"/>
    <property type="project" value="InterPro"/>
</dbReference>
<dbReference type="FunFam" id="3.40.850.10:FF:000094">
    <property type="entry name" value="Kinesin-like protein"/>
    <property type="match status" value="1"/>
</dbReference>
<dbReference type="GO" id="GO:0005634">
    <property type="term" value="C:nucleus"/>
    <property type="evidence" value="ECO:0007669"/>
    <property type="project" value="TreeGrafter"/>
</dbReference>
<dbReference type="GO" id="GO:0008574">
    <property type="term" value="F:plus-end-directed microtubule motor activity"/>
    <property type="evidence" value="ECO:0007669"/>
    <property type="project" value="TreeGrafter"/>
</dbReference>
<dbReference type="InterPro" id="IPR019821">
    <property type="entry name" value="Kinesin_motor_CS"/>
</dbReference>